<name>A0A179EYV7_METCM</name>
<dbReference type="InterPro" id="IPR045010">
    <property type="entry name" value="MDR_fam"/>
</dbReference>
<proteinExistence type="predicted"/>
<comment type="pathway">
    <text evidence="1">Mycotoxin biosynthesis.</text>
</comment>
<dbReference type="Gene3D" id="3.40.50.720">
    <property type="entry name" value="NAD(P)-binding Rossmann-like Domain"/>
    <property type="match status" value="1"/>
</dbReference>
<evidence type="ECO:0000313" key="6">
    <source>
        <dbReference type="EMBL" id="OAQ58385.1"/>
    </source>
</evidence>
<evidence type="ECO:0000256" key="2">
    <source>
        <dbReference type="ARBA" id="ARBA00023002"/>
    </source>
</evidence>
<dbReference type="PANTHER" id="PTHR43205">
    <property type="entry name" value="PROSTAGLANDIN REDUCTASE"/>
    <property type="match status" value="1"/>
</dbReference>
<dbReference type="OrthoDB" id="809632at2759"/>
<dbReference type="InterPro" id="IPR013149">
    <property type="entry name" value="ADH-like_C"/>
</dbReference>
<reference evidence="6 7" key="1">
    <citation type="journal article" date="2016" name="PLoS Pathog.">
        <title>Biosynthesis of antibiotic leucinostatins in bio-control fungus Purpureocillium lilacinum and their inhibition on phytophthora revealed by genome mining.</title>
        <authorList>
            <person name="Wang G."/>
            <person name="Liu Z."/>
            <person name="Lin R."/>
            <person name="Li E."/>
            <person name="Mao Z."/>
            <person name="Ling J."/>
            <person name="Yang Y."/>
            <person name="Yin W.B."/>
            <person name="Xie B."/>
        </authorList>
    </citation>
    <scope>NUCLEOTIDE SEQUENCE [LARGE SCALE GENOMIC DNA]</scope>
    <source>
        <strain evidence="6">170</strain>
    </source>
</reference>
<evidence type="ECO:0000313" key="7">
    <source>
        <dbReference type="Proteomes" id="UP000078397"/>
    </source>
</evidence>
<dbReference type="SMART" id="SM00829">
    <property type="entry name" value="PKS_ER"/>
    <property type="match status" value="1"/>
</dbReference>
<dbReference type="RefSeq" id="XP_018136556.1">
    <property type="nucleotide sequence ID" value="XM_018289192.1"/>
</dbReference>
<keyword evidence="2" id="KW-0560">Oxidoreductase</keyword>
<dbReference type="PANTHER" id="PTHR43205:SF42">
    <property type="entry name" value="ALCOHOL DEHYDROGENASE, ZINC-CONTAINING (AFU_ORTHOLOGUE AFUA_7G04530)"/>
    <property type="match status" value="1"/>
</dbReference>
<dbReference type="Pfam" id="PF16884">
    <property type="entry name" value="ADH_N_2"/>
    <property type="match status" value="1"/>
</dbReference>
<dbReference type="FunFam" id="3.40.50.720:FF:000121">
    <property type="entry name" value="Prostaglandin reductase 2"/>
    <property type="match status" value="1"/>
</dbReference>
<organism evidence="6 7">
    <name type="scientific">Pochonia chlamydosporia 170</name>
    <dbReference type="NCBI Taxonomy" id="1380566"/>
    <lineage>
        <taxon>Eukaryota</taxon>
        <taxon>Fungi</taxon>
        <taxon>Dikarya</taxon>
        <taxon>Ascomycota</taxon>
        <taxon>Pezizomycotina</taxon>
        <taxon>Sordariomycetes</taxon>
        <taxon>Hypocreomycetidae</taxon>
        <taxon>Hypocreales</taxon>
        <taxon>Clavicipitaceae</taxon>
        <taxon>Pochonia</taxon>
    </lineage>
</organism>
<dbReference type="Pfam" id="PF00107">
    <property type="entry name" value="ADH_zinc_N"/>
    <property type="match status" value="1"/>
</dbReference>
<sequence length="355" mass="38088">MKQDNLSVVLAERPTAEIVPGQTFHKKTTPIPSPADLKDGEILVETLIWALETTANDKSVCNVEDTRSYLPPVKIGAVMRGATAARVIASKSKRAAAGDYVSAMSGWTEYAILGEGQFEPASSFPGLNPNEPQDILSVLGLTGATAWWGMTQIGDPKPGELVVVSGAAGATGSVAGQIAKIKGATVVGICGSDTKCSWLVDELGFDIALNYKDPDFREKFKSATKNYIDVYFDNVGGDILDMCLARAKEHSRFVMCGGISQYNSANPVGPKNISKVITMRIKMQGFIVFDHQSRIPEIRKELSQWLAEGKLKKTETIIKGGLASAEQALVDLYKGANQGKLLVEVKNPATPAIKL</sequence>
<gene>
    <name evidence="6" type="ORF">VFPPC_10896</name>
</gene>
<dbReference type="GO" id="GO:0016628">
    <property type="term" value="F:oxidoreductase activity, acting on the CH-CH group of donors, NAD or NADP as acceptor"/>
    <property type="evidence" value="ECO:0007669"/>
    <property type="project" value="InterPro"/>
</dbReference>
<dbReference type="InterPro" id="IPR020843">
    <property type="entry name" value="ER"/>
</dbReference>
<accession>A0A179EYV7</accession>
<dbReference type="EMBL" id="LSBJ02000002">
    <property type="protein sequence ID" value="OAQ58385.1"/>
    <property type="molecule type" value="Genomic_DNA"/>
</dbReference>
<evidence type="ECO:0000259" key="5">
    <source>
        <dbReference type="SMART" id="SM00829"/>
    </source>
</evidence>
<evidence type="ECO:0000256" key="1">
    <source>
        <dbReference type="ARBA" id="ARBA00004685"/>
    </source>
</evidence>
<feature type="domain" description="Enoyl reductase (ER)" evidence="5">
    <location>
        <begin position="21"/>
        <end position="343"/>
    </location>
</feature>
<dbReference type="Proteomes" id="UP000078397">
    <property type="component" value="Unassembled WGS sequence"/>
</dbReference>
<dbReference type="SUPFAM" id="SSF51735">
    <property type="entry name" value="NAD(P)-binding Rossmann-fold domains"/>
    <property type="match status" value="1"/>
</dbReference>
<dbReference type="InterPro" id="IPR041694">
    <property type="entry name" value="ADH_N_2"/>
</dbReference>
<comment type="caution">
    <text evidence="6">The sequence shown here is derived from an EMBL/GenBank/DDBJ whole genome shotgun (WGS) entry which is preliminary data.</text>
</comment>
<dbReference type="InterPro" id="IPR011032">
    <property type="entry name" value="GroES-like_sf"/>
</dbReference>
<dbReference type="GeneID" id="28853186"/>
<dbReference type="AlphaFoldDB" id="A0A179EYV7"/>
<dbReference type="SUPFAM" id="SSF50129">
    <property type="entry name" value="GroES-like"/>
    <property type="match status" value="1"/>
</dbReference>
<protein>
    <recommendedName>
        <fullName evidence="3">Dehydrogenase FUB6</fullName>
    </recommendedName>
    <alternativeName>
        <fullName evidence="4">Fusaric acid biosynthesis protein 6</fullName>
    </alternativeName>
</protein>
<dbReference type="KEGG" id="pchm:VFPPC_10896"/>
<evidence type="ECO:0000256" key="4">
    <source>
        <dbReference type="ARBA" id="ARBA00083301"/>
    </source>
</evidence>
<keyword evidence="7" id="KW-1185">Reference proteome</keyword>
<dbReference type="InterPro" id="IPR036291">
    <property type="entry name" value="NAD(P)-bd_dom_sf"/>
</dbReference>
<dbReference type="Gene3D" id="3.90.180.10">
    <property type="entry name" value="Medium-chain alcohol dehydrogenases, catalytic domain"/>
    <property type="match status" value="1"/>
</dbReference>
<evidence type="ECO:0000256" key="3">
    <source>
        <dbReference type="ARBA" id="ARBA00069006"/>
    </source>
</evidence>
<dbReference type="CDD" id="cd05288">
    <property type="entry name" value="PGDH"/>
    <property type="match status" value="1"/>
</dbReference>